<dbReference type="EMBL" id="FJUX01000114">
    <property type="protein sequence ID" value="CZT09328.1"/>
    <property type="molecule type" value="Genomic_DNA"/>
</dbReference>
<keyword evidence="2" id="KW-1185">Reference proteome</keyword>
<organism evidence="1 2">
    <name type="scientific">Rhynchosporium agropyri</name>
    <dbReference type="NCBI Taxonomy" id="914238"/>
    <lineage>
        <taxon>Eukaryota</taxon>
        <taxon>Fungi</taxon>
        <taxon>Dikarya</taxon>
        <taxon>Ascomycota</taxon>
        <taxon>Pezizomycotina</taxon>
        <taxon>Leotiomycetes</taxon>
        <taxon>Helotiales</taxon>
        <taxon>Ploettnerulaceae</taxon>
        <taxon>Rhynchosporium</taxon>
    </lineage>
</organism>
<sequence length="81" mass="9182">MNNHTRIIHNNQKTLPISTLIIACHNYQNNLSTRGYIFAAGNGVTFFTAVNAKLDGLSYSPGQKKPVISYWYARIIYDQAY</sequence>
<evidence type="ECO:0000313" key="2">
    <source>
        <dbReference type="Proteomes" id="UP000178912"/>
    </source>
</evidence>
<reference evidence="2" key="1">
    <citation type="submission" date="2016-03" db="EMBL/GenBank/DDBJ databases">
        <authorList>
            <person name="Guldener U."/>
        </authorList>
    </citation>
    <scope>NUCLEOTIDE SEQUENCE [LARGE SCALE GENOMIC DNA]</scope>
    <source>
        <strain evidence="2">04CH-RAC-A.6.1</strain>
    </source>
</reference>
<dbReference type="AlphaFoldDB" id="A0A1E1LFM3"/>
<dbReference type="PROSITE" id="PS51257">
    <property type="entry name" value="PROKAR_LIPOPROTEIN"/>
    <property type="match status" value="1"/>
</dbReference>
<evidence type="ECO:0000313" key="1">
    <source>
        <dbReference type="EMBL" id="CZT09328.1"/>
    </source>
</evidence>
<accession>A0A1E1LFM3</accession>
<protein>
    <submittedName>
        <fullName evidence="1">Uncharacterized protein</fullName>
    </submittedName>
</protein>
<proteinExistence type="predicted"/>
<dbReference type="Proteomes" id="UP000178912">
    <property type="component" value="Unassembled WGS sequence"/>
</dbReference>
<gene>
    <name evidence="1" type="ORF">RAG0_14140</name>
</gene>
<name>A0A1E1LFM3_9HELO</name>